<evidence type="ECO:0000313" key="3">
    <source>
        <dbReference type="EMBL" id="EZA48354.1"/>
    </source>
</evidence>
<dbReference type="OrthoDB" id="275177at2759"/>
<reference evidence="3 4" key="1">
    <citation type="journal article" date="2014" name="Curr. Biol.">
        <title>The genome of the clonal raider ant Cerapachys biroi.</title>
        <authorList>
            <person name="Oxley P.R."/>
            <person name="Ji L."/>
            <person name="Fetter-Pruneda I."/>
            <person name="McKenzie S.K."/>
            <person name="Li C."/>
            <person name="Hu H."/>
            <person name="Zhang G."/>
            <person name="Kronauer D.J."/>
        </authorList>
    </citation>
    <scope>NUCLEOTIDE SEQUENCE [LARGE SCALE GENOMIC DNA]</scope>
</reference>
<dbReference type="Gene3D" id="3.40.50.300">
    <property type="entry name" value="P-loop containing nucleotide triphosphate hydrolases"/>
    <property type="match status" value="1"/>
</dbReference>
<dbReference type="InterPro" id="IPR027417">
    <property type="entry name" value="P-loop_NTPase"/>
</dbReference>
<dbReference type="AlphaFoldDB" id="A0A026VZP2"/>
<dbReference type="PANTHER" id="PTHR24073">
    <property type="entry name" value="DRAB5-RELATED"/>
    <property type="match status" value="1"/>
</dbReference>
<dbReference type="GO" id="GO:0005525">
    <property type="term" value="F:GTP binding"/>
    <property type="evidence" value="ECO:0007669"/>
    <property type="project" value="UniProtKB-KW"/>
</dbReference>
<proteinExistence type="predicted"/>
<keyword evidence="2" id="KW-0342">GTP-binding</keyword>
<dbReference type="EMBL" id="KK107648">
    <property type="protein sequence ID" value="EZA48354.1"/>
    <property type="molecule type" value="Genomic_DNA"/>
</dbReference>
<feature type="non-terminal residue" evidence="3">
    <location>
        <position position="159"/>
    </location>
</feature>
<sequence length="159" mass="18132">MHTLKLIMIGPVESGKTTIANFLADATEIPYDYHPTQGVRILEFEVNDIEVSNKRVTTDIELWDCSGNYKFRHCWPAMRKGVHGVILVYSAKTRDSSKELRELYDYFVDETKLGPNTSSFSHISHVKCNVDDGGDKLKADFRLFLNALMTKLQDGKEDK</sequence>
<organism evidence="3 4">
    <name type="scientific">Ooceraea biroi</name>
    <name type="common">Clonal raider ant</name>
    <name type="synonym">Cerapachys biroi</name>
    <dbReference type="NCBI Taxonomy" id="2015173"/>
    <lineage>
        <taxon>Eukaryota</taxon>
        <taxon>Metazoa</taxon>
        <taxon>Ecdysozoa</taxon>
        <taxon>Arthropoda</taxon>
        <taxon>Hexapoda</taxon>
        <taxon>Insecta</taxon>
        <taxon>Pterygota</taxon>
        <taxon>Neoptera</taxon>
        <taxon>Endopterygota</taxon>
        <taxon>Hymenoptera</taxon>
        <taxon>Apocrita</taxon>
        <taxon>Aculeata</taxon>
        <taxon>Formicoidea</taxon>
        <taxon>Formicidae</taxon>
        <taxon>Dorylinae</taxon>
        <taxon>Ooceraea</taxon>
    </lineage>
</organism>
<dbReference type="STRING" id="2015173.A0A026VZP2"/>
<keyword evidence="1" id="KW-0547">Nucleotide-binding</keyword>
<dbReference type="Proteomes" id="UP000053097">
    <property type="component" value="Unassembled WGS sequence"/>
</dbReference>
<evidence type="ECO:0000256" key="1">
    <source>
        <dbReference type="ARBA" id="ARBA00022741"/>
    </source>
</evidence>
<evidence type="ECO:0000256" key="2">
    <source>
        <dbReference type="ARBA" id="ARBA00023134"/>
    </source>
</evidence>
<protein>
    <submittedName>
        <fullName evidence="3">Rab-like protein</fullName>
    </submittedName>
</protein>
<accession>A0A026VZP2</accession>
<dbReference type="OMA" id="PWYEEFV"/>
<evidence type="ECO:0000313" key="4">
    <source>
        <dbReference type="Proteomes" id="UP000053097"/>
    </source>
</evidence>
<dbReference type="SUPFAM" id="SSF52540">
    <property type="entry name" value="P-loop containing nucleoside triphosphate hydrolases"/>
    <property type="match status" value="1"/>
</dbReference>
<name>A0A026VZP2_OOCBI</name>
<dbReference type="Pfam" id="PF08477">
    <property type="entry name" value="Roc"/>
    <property type="match status" value="1"/>
</dbReference>
<keyword evidence="4" id="KW-1185">Reference proteome</keyword>
<gene>
    <name evidence="3" type="ORF">X777_13869</name>
</gene>